<evidence type="ECO:0000256" key="3">
    <source>
        <dbReference type="ARBA" id="ARBA00022777"/>
    </source>
</evidence>
<feature type="domain" description="Carbohydrate kinase PfkB" evidence="4">
    <location>
        <begin position="56"/>
        <end position="320"/>
    </location>
</feature>
<dbReference type="EMBL" id="CP003940">
    <property type="protein sequence ID" value="AFZ46790.1"/>
    <property type="molecule type" value="Genomic_DNA"/>
</dbReference>
<comment type="similarity">
    <text evidence="1">Belongs to the carbohydrate kinase PfkB family.</text>
</comment>
<dbReference type="Pfam" id="PF00294">
    <property type="entry name" value="PfkB"/>
    <property type="match status" value="1"/>
</dbReference>
<keyword evidence="3" id="KW-0418">Kinase</keyword>
<dbReference type="SUPFAM" id="SSF53613">
    <property type="entry name" value="Ribokinase-like"/>
    <property type="match status" value="1"/>
</dbReference>
<dbReference type="InterPro" id="IPR011611">
    <property type="entry name" value="PfkB_dom"/>
</dbReference>
<dbReference type="BioCyc" id="CSTA292563:G1353-824-MONOMER"/>
<dbReference type="eggNOG" id="COG0524">
    <property type="taxonomic scope" value="Bacteria"/>
</dbReference>
<dbReference type="Proteomes" id="UP000010483">
    <property type="component" value="Chromosome"/>
</dbReference>
<evidence type="ECO:0000313" key="6">
    <source>
        <dbReference type="Proteomes" id="UP000010483"/>
    </source>
</evidence>
<dbReference type="GO" id="GO:0016301">
    <property type="term" value="F:kinase activity"/>
    <property type="evidence" value="ECO:0007669"/>
    <property type="project" value="UniProtKB-KW"/>
</dbReference>
<dbReference type="PANTHER" id="PTHR43320:SF3">
    <property type="entry name" value="CARBOHYDRATE KINASE PFKB DOMAIN-CONTAINING PROTEIN"/>
    <property type="match status" value="1"/>
</dbReference>
<dbReference type="STRING" id="292563.Cyast_0818"/>
<accession>K9YK74</accession>
<dbReference type="CDD" id="cd01168">
    <property type="entry name" value="adenosine_kinase"/>
    <property type="match status" value="1"/>
</dbReference>
<dbReference type="Gene3D" id="3.40.1190.20">
    <property type="match status" value="1"/>
</dbReference>
<dbReference type="AlphaFoldDB" id="K9YK74"/>
<dbReference type="InterPro" id="IPR052700">
    <property type="entry name" value="Carb_kinase_PfkB-like"/>
</dbReference>
<keyword evidence="6" id="KW-1185">Reference proteome</keyword>
<dbReference type="InterPro" id="IPR029056">
    <property type="entry name" value="Ribokinase-like"/>
</dbReference>
<evidence type="ECO:0000256" key="1">
    <source>
        <dbReference type="ARBA" id="ARBA00010688"/>
    </source>
</evidence>
<dbReference type="HOGENOM" id="CLU_027634_5_1_3"/>
<dbReference type="PATRIC" id="fig|292563.3.peg.861"/>
<reference evidence="6" key="1">
    <citation type="journal article" date="2013" name="Proc. Natl. Acad. Sci. U.S.A.">
        <title>Improving the coverage of the cyanobacterial phylum using diversity-driven genome sequencing.</title>
        <authorList>
            <person name="Shih P.M."/>
            <person name="Wu D."/>
            <person name="Latifi A."/>
            <person name="Axen S.D."/>
            <person name="Fewer D.P."/>
            <person name="Talla E."/>
            <person name="Calteau A."/>
            <person name="Cai F."/>
            <person name="Tandeau de Marsac N."/>
            <person name="Rippka R."/>
            <person name="Herdman M."/>
            <person name="Sivonen K."/>
            <person name="Coursin T."/>
            <person name="Laurent T."/>
            <person name="Goodwin L."/>
            <person name="Nolan M."/>
            <person name="Davenport K.W."/>
            <person name="Han C.S."/>
            <person name="Rubin E.M."/>
            <person name="Eisen J.A."/>
            <person name="Woyke T."/>
            <person name="Gugger M."/>
            <person name="Kerfeld C.A."/>
        </authorList>
    </citation>
    <scope>NUCLEOTIDE SEQUENCE [LARGE SCALE GENOMIC DNA]</scope>
    <source>
        <strain evidence="6">ATCC 29140 / PCC 7202</strain>
    </source>
</reference>
<dbReference type="KEGG" id="csn:Cyast_0818"/>
<sequence length="332" mass="35774">MSKKYHVYGMGNALVDMEFEVTPELLTQLKIDKGVMTLMDEAQQKHIIEQLPPPCKQACGGSAANTLVAISQLGAKGFYSCKVAHDDSGAFYLQDLLDCGLDTNLSQENRPEGITGKCLVLVTPDADRTMNTFLGITGDLSTHELDAEALKNSEYLYIEGYLVSSPIARQSAIAAKKIAKEAGAKVSFSLSDANMVNFFREGIDEIIGDGVDLLFANQDEALKMANTHDLTVAVNYFKNLAKTFAITLGKEGSLIFDGEKLLEIPPHPVTAVDTVGAGDMYAGCLLYGITNGLDWYSAGKLASLASAKLVTSFGPRLSTEELQAILQEVKNN</sequence>
<gene>
    <name evidence="5" type="ordered locus">Cyast_0818</name>
</gene>
<dbReference type="InterPro" id="IPR002139">
    <property type="entry name" value="Ribo/fructo_kinase"/>
</dbReference>
<name>K9YK74_CYASC</name>
<proteinExistence type="inferred from homology"/>
<evidence type="ECO:0000259" key="4">
    <source>
        <dbReference type="Pfam" id="PF00294"/>
    </source>
</evidence>
<evidence type="ECO:0000256" key="2">
    <source>
        <dbReference type="ARBA" id="ARBA00022679"/>
    </source>
</evidence>
<protein>
    <submittedName>
        <fullName evidence="5">PfkB domain protein</fullName>
    </submittedName>
</protein>
<organism evidence="5 6">
    <name type="scientific">Cyanobacterium stanieri (strain ATCC 29140 / PCC 7202)</name>
    <dbReference type="NCBI Taxonomy" id="292563"/>
    <lineage>
        <taxon>Bacteria</taxon>
        <taxon>Bacillati</taxon>
        <taxon>Cyanobacteriota</taxon>
        <taxon>Cyanophyceae</taxon>
        <taxon>Oscillatoriophycideae</taxon>
        <taxon>Chroococcales</taxon>
        <taxon>Geminocystaceae</taxon>
        <taxon>Cyanobacterium</taxon>
    </lineage>
</organism>
<keyword evidence="2" id="KW-0808">Transferase</keyword>
<evidence type="ECO:0000313" key="5">
    <source>
        <dbReference type="EMBL" id="AFZ46790.1"/>
    </source>
</evidence>
<dbReference type="PRINTS" id="PR00990">
    <property type="entry name" value="RIBOKINASE"/>
</dbReference>
<dbReference type="PANTHER" id="PTHR43320">
    <property type="entry name" value="SUGAR KINASE"/>
    <property type="match status" value="1"/>
</dbReference>